<proteinExistence type="predicted"/>
<gene>
    <name evidence="1" type="ORF">HMPREF0602_0798</name>
</gene>
<dbReference type="EMBL" id="AEEF01000047">
    <property type="protein sequence ID" value="EFM04740.1"/>
    <property type="molecule type" value="Genomic_DNA"/>
</dbReference>
<accession>E0N8G8</accession>
<sequence>MYFDNLLISTACKGKGHYFSVNQEVILLNILKQSMLSAPY</sequence>
<comment type="caution">
    <text evidence="1">The sequence shown here is derived from an EMBL/GenBank/DDBJ whole genome shotgun (WGS) entry which is preliminary data.</text>
</comment>
<reference evidence="1 2" key="1">
    <citation type="submission" date="2010-07" db="EMBL/GenBank/DDBJ databases">
        <authorList>
            <person name="Muzny D."/>
            <person name="Qin X."/>
            <person name="Deng J."/>
            <person name="Jiang H."/>
            <person name="Liu Y."/>
            <person name="Qu J."/>
            <person name="Song X.-Z."/>
            <person name="Zhang L."/>
            <person name="Thornton R."/>
            <person name="Coyle M."/>
            <person name="Francisco L."/>
            <person name="Jackson L."/>
            <person name="Javaid M."/>
            <person name="Korchina V."/>
            <person name="Kovar C."/>
            <person name="Mata R."/>
            <person name="Mathew T."/>
            <person name="Ngo R."/>
            <person name="Nguyen L."/>
            <person name="Nguyen N."/>
            <person name="Okwuonu G."/>
            <person name="Ongeri F."/>
            <person name="Pham C."/>
            <person name="Simmons D."/>
            <person name="Wilczek-Boney K."/>
            <person name="Hale W."/>
            <person name="Jakkamsetti A."/>
            <person name="Pham P."/>
            <person name="Ruth R."/>
            <person name="San Lucas F."/>
            <person name="Warren J."/>
            <person name="Zhang J."/>
            <person name="Zhao Z."/>
            <person name="Zhou C."/>
            <person name="Zhu D."/>
            <person name="Lee S."/>
            <person name="Bess C."/>
            <person name="Blankenburg K."/>
            <person name="Forbes L."/>
            <person name="Fu Q."/>
            <person name="Gubbala S."/>
            <person name="Hirani K."/>
            <person name="Jayaseelan J.C."/>
            <person name="Lara F."/>
            <person name="Munidasa M."/>
            <person name="Palculict T."/>
            <person name="Patil S."/>
            <person name="Pu L.-L."/>
            <person name="Saada N."/>
            <person name="Tang L."/>
            <person name="Weissenberger G."/>
            <person name="Zhu Y."/>
            <person name="Hemphill L."/>
            <person name="Shang Y."/>
            <person name="Youmans B."/>
            <person name="Ayvaz T."/>
            <person name="Ross M."/>
            <person name="Santibanez J."/>
            <person name="Aqrawi P."/>
            <person name="Gross S."/>
            <person name="Joshi V."/>
            <person name="Fowler G."/>
            <person name="Nazareth L."/>
            <person name="Reid J."/>
            <person name="Worley K."/>
            <person name="Petrosino J."/>
            <person name="Highlander S."/>
            <person name="Gibbs R."/>
        </authorList>
    </citation>
    <scope>NUCLEOTIDE SEQUENCE [LARGE SCALE GENOMIC DNA]</scope>
    <source>
        <strain evidence="1 2">ATCC 13091</strain>
    </source>
</reference>
<organism evidence="1 2">
    <name type="scientific">Neisseria meningitidis serogroup B (strain ATCC 13091 / M2091)</name>
    <dbReference type="NCBI Taxonomy" id="862513"/>
    <lineage>
        <taxon>Bacteria</taxon>
        <taxon>Pseudomonadati</taxon>
        <taxon>Pseudomonadota</taxon>
        <taxon>Betaproteobacteria</taxon>
        <taxon>Neisseriales</taxon>
        <taxon>Neisseriaceae</taxon>
        <taxon>Neisseria</taxon>
    </lineage>
</organism>
<evidence type="ECO:0000313" key="1">
    <source>
        <dbReference type="EMBL" id="EFM04740.1"/>
    </source>
</evidence>
<dbReference type="AlphaFoldDB" id="E0N8G8"/>
<dbReference type="HOGENOM" id="CLU_3292907_0_0_4"/>
<dbReference type="Proteomes" id="UP000005526">
    <property type="component" value="Unassembled WGS sequence"/>
</dbReference>
<protein>
    <submittedName>
        <fullName evidence="1">Uncharacterized protein</fullName>
    </submittedName>
</protein>
<name>E0N8G8_NEIM3</name>
<evidence type="ECO:0000313" key="2">
    <source>
        <dbReference type="Proteomes" id="UP000005526"/>
    </source>
</evidence>